<proteinExistence type="predicted"/>
<dbReference type="OMA" id="HCVADGW"/>
<evidence type="ECO:0008006" key="3">
    <source>
        <dbReference type="Google" id="ProtNLM"/>
    </source>
</evidence>
<dbReference type="AlphaFoldDB" id="A0A5M3MUK1"/>
<evidence type="ECO:0000313" key="1">
    <source>
        <dbReference type="EMBL" id="EIW82395.1"/>
    </source>
</evidence>
<keyword evidence="2" id="KW-1185">Reference proteome</keyword>
<dbReference type="InterPro" id="IPR032675">
    <property type="entry name" value="LRR_dom_sf"/>
</dbReference>
<evidence type="ECO:0000313" key="2">
    <source>
        <dbReference type="Proteomes" id="UP000053558"/>
    </source>
</evidence>
<dbReference type="KEGG" id="cput:CONPUDRAFT_123271"/>
<dbReference type="Gene3D" id="3.80.10.10">
    <property type="entry name" value="Ribonuclease Inhibitor"/>
    <property type="match status" value="1"/>
</dbReference>
<comment type="caution">
    <text evidence="1">The sequence shown here is derived from an EMBL/GenBank/DDBJ whole genome shotgun (WGS) entry which is preliminary data.</text>
</comment>
<gene>
    <name evidence="1" type="ORF">CONPUDRAFT_123271</name>
</gene>
<dbReference type="SMART" id="SM00367">
    <property type="entry name" value="LRR_CC"/>
    <property type="match status" value="3"/>
</dbReference>
<dbReference type="OrthoDB" id="3063971at2759"/>
<organism evidence="1 2">
    <name type="scientific">Coniophora puteana (strain RWD-64-598)</name>
    <name type="common">Brown rot fungus</name>
    <dbReference type="NCBI Taxonomy" id="741705"/>
    <lineage>
        <taxon>Eukaryota</taxon>
        <taxon>Fungi</taxon>
        <taxon>Dikarya</taxon>
        <taxon>Basidiomycota</taxon>
        <taxon>Agaricomycotina</taxon>
        <taxon>Agaricomycetes</taxon>
        <taxon>Agaricomycetidae</taxon>
        <taxon>Boletales</taxon>
        <taxon>Coniophorineae</taxon>
        <taxon>Coniophoraceae</taxon>
        <taxon>Coniophora</taxon>
    </lineage>
</organism>
<dbReference type="RefSeq" id="XP_007768070.1">
    <property type="nucleotide sequence ID" value="XM_007769880.1"/>
</dbReference>
<dbReference type="PANTHER" id="PTHR38926:SF72">
    <property type="entry name" value="IM:7136021-RELATED"/>
    <property type="match status" value="1"/>
</dbReference>
<dbReference type="InterPro" id="IPR006553">
    <property type="entry name" value="Leu-rich_rpt_Cys-con_subtyp"/>
</dbReference>
<name>A0A5M3MUK1_CONPW</name>
<protein>
    <recommendedName>
        <fullName evidence="3">F-box domain-containing protein</fullName>
    </recommendedName>
</protein>
<sequence length="528" mass="60507">MLSITEQISSLRHPTEADMELVQQVIGDHEQACRLVEDKIDIQISLLKRLQREKQRHLDNIQYCRSIITLARRIPREVLGKIFEICASSGWFRAPLAASQVCSAWREASLYPRAWSNIYIDCASSGVLNRTRLWLSKAHEAPLHITIDVFGESPYISPLLDLITQHQHQWYTFNIHAASCILANRVTSRCFTYSPYLREVRILTTKTEPDGVPLDFRALREAPRLFQLHLEQPDIFAWDASPTLKSQITDLNIKLVSQDLLTLSFTGVSLINILQDLLGLRCLKLELSEPKKRVFVADNTPELELPNLESLTLTISDDATSLLNYLQTPCLKSLSIQTSAEAISDPLIAQHLISFLKYSPALRALELYDVGVPREHLIHCFSLMPQLEELRLHDSDISDIELQALTGSSGYCPLLTRLDLRWCSYFSGRTLVDLVRSRILDHDQKIMARSRSLREIKEITAINCLHVEEQDVISLAQLTICRVVTRENDICVERECCDNVRYRQRMKFRHLMDISNPPTSSFRLVLDH</sequence>
<accession>A0A5M3MUK1</accession>
<dbReference type="EMBL" id="JH711577">
    <property type="protein sequence ID" value="EIW82395.1"/>
    <property type="molecule type" value="Genomic_DNA"/>
</dbReference>
<dbReference type="SUPFAM" id="SSF52047">
    <property type="entry name" value="RNI-like"/>
    <property type="match status" value="1"/>
</dbReference>
<reference evidence="2" key="1">
    <citation type="journal article" date="2012" name="Science">
        <title>The Paleozoic origin of enzymatic lignin decomposition reconstructed from 31 fungal genomes.</title>
        <authorList>
            <person name="Floudas D."/>
            <person name="Binder M."/>
            <person name="Riley R."/>
            <person name="Barry K."/>
            <person name="Blanchette R.A."/>
            <person name="Henrissat B."/>
            <person name="Martinez A.T."/>
            <person name="Otillar R."/>
            <person name="Spatafora J.W."/>
            <person name="Yadav J.S."/>
            <person name="Aerts A."/>
            <person name="Benoit I."/>
            <person name="Boyd A."/>
            <person name="Carlson A."/>
            <person name="Copeland A."/>
            <person name="Coutinho P.M."/>
            <person name="de Vries R.P."/>
            <person name="Ferreira P."/>
            <person name="Findley K."/>
            <person name="Foster B."/>
            <person name="Gaskell J."/>
            <person name="Glotzer D."/>
            <person name="Gorecki P."/>
            <person name="Heitman J."/>
            <person name="Hesse C."/>
            <person name="Hori C."/>
            <person name="Igarashi K."/>
            <person name="Jurgens J.A."/>
            <person name="Kallen N."/>
            <person name="Kersten P."/>
            <person name="Kohler A."/>
            <person name="Kuees U."/>
            <person name="Kumar T.K.A."/>
            <person name="Kuo A."/>
            <person name="LaButti K."/>
            <person name="Larrondo L.F."/>
            <person name="Lindquist E."/>
            <person name="Ling A."/>
            <person name="Lombard V."/>
            <person name="Lucas S."/>
            <person name="Lundell T."/>
            <person name="Martin R."/>
            <person name="McLaughlin D.J."/>
            <person name="Morgenstern I."/>
            <person name="Morin E."/>
            <person name="Murat C."/>
            <person name="Nagy L.G."/>
            <person name="Nolan M."/>
            <person name="Ohm R.A."/>
            <person name="Patyshakuliyeva A."/>
            <person name="Rokas A."/>
            <person name="Ruiz-Duenas F.J."/>
            <person name="Sabat G."/>
            <person name="Salamov A."/>
            <person name="Samejima M."/>
            <person name="Schmutz J."/>
            <person name="Slot J.C."/>
            <person name="St John F."/>
            <person name="Stenlid J."/>
            <person name="Sun H."/>
            <person name="Sun S."/>
            <person name="Syed K."/>
            <person name="Tsang A."/>
            <person name="Wiebenga A."/>
            <person name="Young D."/>
            <person name="Pisabarro A."/>
            <person name="Eastwood D.C."/>
            <person name="Martin F."/>
            <person name="Cullen D."/>
            <person name="Grigoriev I.V."/>
            <person name="Hibbett D.S."/>
        </authorList>
    </citation>
    <scope>NUCLEOTIDE SEQUENCE [LARGE SCALE GENOMIC DNA]</scope>
    <source>
        <strain evidence="2">RWD-64-598 SS2</strain>
    </source>
</reference>
<dbReference type="Proteomes" id="UP000053558">
    <property type="component" value="Unassembled WGS sequence"/>
</dbReference>
<dbReference type="GeneID" id="19199747"/>
<dbReference type="PANTHER" id="PTHR38926">
    <property type="entry name" value="F-BOX DOMAIN CONTAINING PROTEIN, EXPRESSED"/>
    <property type="match status" value="1"/>
</dbReference>